<dbReference type="AlphaFoldDB" id="A0A316ZFQ7"/>
<dbReference type="RefSeq" id="XP_025600638.1">
    <property type="nucleotide sequence ID" value="XM_025739347.1"/>
</dbReference>
<evidence type="ECO:0000256" key="1">
    <source>
        <dbReference type="SAM" id="MobiDB-lite"/>
    </source>
</evidence>
<evidence type="ECO:0000313" key="2">
    <source>
        <dbReference type="EMBL" id="PWO00360.1"/>
    </source>
</evidence>
<organism evidence="2 3">
    <name type="scientific">Tilletiopsis washingtonensis</name>
    <dbReference type="NCBI Taxonomy" id="58919"/>
    <lineage>
        <taxon>Eukaryota</taxon>
        <taxon>Fungi</taxon>
        <taxon>Dikarya</taxon>
        <taxon>Basidiomycota</taxon>
        <taxon>Ustilaginomycotina</taxon>
        <taxon>Exobasidiomycetes</taxon>
        <taxon>Entylomatales</taxon>
        <taxon>Entylomatales incertae sedis</taxon>
        <taxon>Tilletiopsis</taxon>
    </lineage>
</organism>
<feature type="region of interest" description="Disordered" evidence="1">
    <location>
        <begin position="1"/>
        <end position="45"/>
    </location>
</feature>
<protein>
    <submittedName>
        <fullName evidence="2">Uncharacterized protein</fullName>
    </submittedName>
</protein>
<feature type="compositionally biased region" description="Basic residues" evidence="1">
    <location>
        <begin position="183"/>
        <end position="197"/>
    </location>
</feature>
<proteinExistence type="predicted"/>
<keyword evidence="3" id="KW-1185">Reference proteome</keyword>
<evidence type="ECO:0000313" key="3">
    <source>
        <dbReference type="Proteomes" id="UP000245946"/>
    </source>
</evidence>
<dbReference type="EMBL" id="KZ819285">
    <property type="protein sequence ID" value="PWO00360.1"/>
    <property type="molecule type" value="Genomic_DNA"/>
</dbReference>
<gene>
    <name evidence="2" type="ORF">FA09DRAFT_183860</name>
</gene>
<name>A0A316ZFQ7_9BASI</name>
<feature type="compositionally biased region" description="Basic and acidic residues" evidence="1">
    <location>
        <begin position="1"/>
        <end position="13"/>
    </location>
</feature>
<accession>A0A316ZFQ7</accession>
<dbReference type="Proteomes" id="UP000245946">
    <property type="component" value="Unassembled WGS sequence"/>
</dbReference>
<sequence>MREGVVGSRREGHASSPRGRLAAMASQAQAKRTHFGWREGHSGSIGPGRRVCASRCFLFAPSSAAGLRIVDQGRPRAMCLLVVAASKRRPPTRPAQPAADEAAAARELARPTARAQRSKSLSCEPDAAPPSRQRLPSVLFGLDAYVSPREAGESPCRRRERGGALAGRPRRQAAAAAPSSSSMHHHPHAGGRAALRRRSVDLPRAPRAREAQGSARCRGASRCCVLPS</sequence>
<feature type="region of interest" description="Disordered" evidence="1">
    <location>
        <begin position="150"/>
        <end position="228"/>
    </location>
</feature>
<feature type="compositionally biased region" description="Low complexity" evidence="1">
    <location>
        <begin position="172"/>
        <end position="182"/>
    </location>
</feature>
<reference evidence="2 3" key="1">
    <citation type="journal article" date="2018" name="Mol. Biol. Evol.">
        <title>Broad Genomic Sampling Reveals a Smut Pathogenic Ancestry of the Fungal Clade Ustilaginomycotina.</title>
        <authorList>
            <person name="Kijpornyongpan T."/>
            <person name="Mondo S.J."/>
            <person name="Barry K."/>
            <person name="Sandor L."/>
            <person name="Lee J."/>
            <person name="Lipzen A."/>
            <person name="Pangilinan J."/>
            <person name="LaButti K."/>
            <person name="Hainaut M."/>
            <person name="Henrissat B."/>
            <person name="Grigoriev I.V."/>
            <person name="Spatafora J.W."/>
            <person name="Aime M.C."/>
        </authorList>
    </citation>
    <scope>NUCLEOTIDE SEQUENCE [LARGE SCALE GENOMIC DNA]</scope>
    <source>
        <strain evidence="2 3">MCA 4186</strain>
    </source>
</reference>
<dbReference type="GeneID" id="37266893"/>
<feature type="region of interest" description="Disordered" evidence="1">
    <location>
        <begin position="88"/>
        <end position="134"/>
    </location>
</feature>